<dbReference type="Pfam" id="PF10086">
    <property type="entry name" value="YhfC"/>
    <property type="match status" value="1"/>
</dbReference>
<keyword evidence="1" id="KW-0472">Membrane</keyword>
<dbReference type="EMBL" id="VSSQ01011423">
    <property type="protein sequence ID" value="MPM46805.1"/>
    <property type="molecule type" value="Genomic_DNA"/>
</dbReference>
<evidence type="ECO:0008006" key="3">
    <source>
        <dbReference type="Google" id="ProtNLM"/>
    </source>
</evidence>
<evidence type="ECO:0000256" key="1">
    <source>
        <dbReference type="SAM" id="Phobius"/>
    </source>
</evidence>
<feature type="transmembrane region" description="Helical" evidence="1">
    <location>
        <begin position="38"/>
        <end position="59"/>
    </location>
</feature>
<gene>
    <name evidence="2" type="ORF">SDC9_93512</name>
</gene>
<evidence type="ECO:0000313" key="2">
    <source>
        <dbReference type="EMBL" id="MPM46805.1"/>
    </source>
</evidence>
<feature type="transmembrane region" description="Helical" evidence="1">
    <location>
        <begin position="71"/>
        <end position="90"/>
    </location>
</feature>
<sequence>MYTVQTLSIVFMGISALTGFIIPAVLFIVFWKKYQADIAPFFYGCAVFIIFALVLESYVHRLIFASDAGKAILGNVWFYALYGGVMAGIFEETGRYAAFKTVLKSKRSNNANAFMYGAGHGGFEAAYLLGVTMVSNIAMSLTINSGSADKLTAGVTDPAALQRITATITALVQTPPSTFLFGAAERFFAVALHVSCSVLVWFAAKYGGKRFWLYPLAIAMHTFMNAAAVTLSSYTQNLWVLEGVNCLIAAGCIFIARSIWKKVTAHEVKENIEVYS</sequence>
<keyword evidence="1" id="KW-0812">Transmembrane</keyword>
<comment type="caution">
    <text evidence="2">The sequence shown here is derived from an EMBL/GenBank/DDBJ whole genome shotgun (WGS) entry which is preliminary data.</text>
</comment>
<feature type="transmembrane region" description="Helical" evidence="1">
    <location>
        <begin position="6"/>
        <end position="31"/>
    </location>
</feature>
<dbReference type="AlphaFoldDB" id="A0A645A0T5"/>
<proteinExistence type="predicted"/>
<organism evidence="2">
    <name type="scientific">bioreactor metagenome</name>
    <dbReference type="NCBI Taxonomy" id="1076179"/>
    <lineage>
        <taxon>unclassified sequences</taxon>
        <taxon>metagenomes</taxon>
        <taxon>ecological metagenomes</taxon>
    </lineage>
</organism>
<protein>
    <recommendedName>
        <fullName evidence="3">YhfC family intramembrane metalloprotease</fullName>
    </recommendedName>
</protein>
<reference evidence="2" key="1">
    <citation type="submission" date="2019-08" db="EMBL/GenBank/DDBJ databases">
        <authorList>
            <person name="Kucharzyk K."/>
            <person name="Murdoch R.W."/>
            <person name="Higgins S."/>
            <person name="Loffler F."/>
        </authorList>
    </citation>
    <scope>NUCLEOTIDE SEQUENCE</scope>
</reference>
<feature type="transmembrane region" description="Helical" evidence="1">
    <location>
        <begin position="238"/>
        <end position="260"/>
    </location>
</feature>
<accession>A0A645A0T5</accession>
<dbReference type="PIRSF" id="PIRSF033101">
    <property type="entry name" value="UCP033101"/>
    <property type="match status" value="1"/>
</dbReference>
<feature type="transmembrane region" description="Helical" evidence="1">
    <location>
        <begin position="187"/>
        <end position="204"/>
    </location>
</feature>
<dbReference type="InterPro" id="IPR011397">
    <property type="entry name" value="YhfC"/>
</dbReference>
<name>A0A645A0T5_9ZZZZ</name>
<keyword evidence="1" id="KW-1133">Transmembrane helix</keyword>
<feature type="transmembrane region" description="Helical" evidence="1">
    <location>
        <begin position="211"/>
        <end position="232"/>
    </location>
</feature>